<feature type="domain" description="N-acetyltransferase" evidence="1">
    <location>
        <begin position="182"/>
        <end position="330"/>
    </location>
</feature>
<dbReference type="OrthoDB" id="9786032at2"/>
<evidence type="ECO:0000313" key="2">
    <source>
        <dbReference type="EMBL" id="TJZ76192.1"/>
    </source>
</evidence>
<dbReference type="CDD" id="cd04301">
    <property type="entry name" value="NAT_SF"/>
    <property type="match status" value="1"/>
</dbReference>
<dbReference type="GO" id="GO:0016747">
    <property type="term" value="F:acyltransferase activity, transferring groups other than amino-acyl groups"/>
    <property type="evidence" value="ECO:0007669"/>
    <property type="project" value="InterPro"/>
</dbReference>
<feature type="domain" description="N-acetyltransferase" evidence="1">
    <location>
        <begin position="15"/>
        <end position="180"/>
    </location>
</feature>
<dbReference type="Gene3D" id="3.40.630.30">
    <property type="match status" value="2"/>
</dbReference>
<dbReference type="SUPFAM" id="SSF55729">
    <property type="entry name" value="Acyl-CoA N-acyltransferases (Nat)"/>
    <property type="match status" value="2"/>
</dbReference>
<sequence length="474" mass="51786">MERSLRALRIPTARLCVRTLSLADLDALHALARQSSITDPPPGWATSHEHCTAWLDRHVTQLDHFSPAAPTLFLAICLPDGELIGWLGIRPRPSAHLAMPELLYALAPAHRGKGYTSEAIRGATRWFFAQGPVPALMALVKEPDTPSRRVALASGFAPRGHAVCDEGGRFELFVLERPAAVLTLEPVLDEDATALSALLVRVAEHEARHWLDGESPFIPNHHLPAMHRFHRRTGDYRKIVFDGMLAGVVLVSSSGREHARIELLYLDPAHQGLGLGGQVLKRIEEEYPQVHTWSLDTTRHSARNLPFYQRHGYVVTGEDEDEYYLVKHLPGAAGLREGCDFRATNLRGADFNEVDLSQASISNSGMADTCIRNAGLQRLLVTNCNVSDATFGNSRLDGLALHHVSLGGARIDHCHLGWAGERKPLTVHASDLGGSHIVGCNLRDVRIEGCDTAGLIIDGVPLAALQAAYRALHG</sequence>
<reference evidence="2 3" key="1">
    <citation type="submission" date="2019-04" db="EMBL/GenBank/DDBJ databases">
        <title>Chitiniphilus eburnea sp. nov., a novel chitinolytic bacterium isolated from aquaculture sludge.</title>
        <authorList>
            <person name="Sheng M."/>
        </authorList>
    </citation>
    <scope>NUCLEOTIDE SEQUENCE [LARGE SCALE GENOMIC DNA]</scope>
    <source>
        <strain evidence="2 3">HX-2-15</strain>
    </source>
</reference>
<dbReference type="AlphaFoldDB" id="A0A4U0Q7E0"/>
<dbReference type="InterPro" id="IPR001646">
    <property type="entry name" value="5peptide_repeat"/>
</dbReference>
<dbReference type="Gene3D" id="2.160.20.80">
    <property type="entry name" value="E3 ubiquitin-protein ligase SopA"/>
    <property type="match status" value="1"/>
</dbReference>
<dbReference type="Pfam" id="PF00805">
    <property type="entry name" value="Pentapeptide"/>
    <property type="match status" value="1"/>
</dbReference>
<dbReference type="PANTHER" id="PTHR43792">
    <property type="entry name" value="GNAT FAMILY, PUTATIVE (AFU_ORTHOLOGUE AFUA_3G00765)-RELATED-RELATED"/>
    <property type="match status" value="1"/>
</dbReference>
<proteinExistence type="predicted"/>
<dbReference type="RefSeq" id="WP_136772242.1">
    <property type="nucleotide sequence ID" value="NZ_SUMF01000003.1"/>
</dbReference>
<dbReference type="InterPro" id="IPR000182">
    <property type="entry name" value="GNAT_dom"/>
</dbReference>
<dbReference type="InterPro" id="IPR016181">
    <property type="entry name" value="Acyl_CoA_acyltransferase"/>
</dbReference>
<keyword evidence="3" id="KW-1185">Reference proteome</keyword>
<comment type="caution">
    <text evidence="2">The sequence shown here is derived from an EMBL/GenBank/DDBJ whole genome shotgun (WGS) entry which is preliminary data.</text>
</comment>
<name>A0A4U0Q7E0_9NEIS</name>
<protein>
    <submittedName>
        <fullName evidence="2">GNAT family N-acetyltransferase</fullName>
    </submittedName>
</protein>
<dbReference type="EMBL" id="SUMF01000003">
    <property type="protein sequence ID" value="TJZ76192.1"/>
    <property type="molecule type" value="Genomic_DNA"/>
</dbReference>
<dbReference type="Pfam" id="PF00583">
    <property type="entry name" value="Acetyltransf_1"/>
    <property type="match status" value="1"/>
</dbReference>
<organism evidence="2 3">
    <name type="scientific">Chitiniphilus eburneus</name>
    <dbReference type="NCBI Taxonomy" id="2571148"/>
    <lineage>
        <taxon>Bacteria</taxon>
        <taxon>Pseudomonadati</taxon>
        <taxon>Pseudomonadota</taxon>
        <taxon>Betaproteobacteria</taxon>
        <taxon>Neisseriales</taxon>
        <taxon>Chitinibacteraceae</taxon>
        <taxon>Chitiniphilus</taxon>
    </lineage>
</organism>
<dbReference type="PROSITE" id="PS51186">
    <property type="entry name" value="GNAT"/>
    <property type="match status" value="2"/>
</dbReference>
<dbReference type="Proteomes" id="UP000310016">
    <property type="component" value="Unassembled WGS sequence"/>
</dbReference>
<dbReference type="Pfam" id="PF13302">
    <property type="entry name" value="Acetyltransf_3"/>
    <property type="match status" value="1"/>
</dbReference>
<dbReference type="InterPro" id="IPR051531">
    <property type="entry name" value="N-acetyltransferase"/>
</dbReference>
<keyword evidence="2" id="KW-0808">Transferase</keyword>
<accession>A0A4U0Q7E0</accession>
<evidence type="ECO:0000313" key="3">
    <source>
        <dbReference type="Proteomes" id="UP000310016"/>
    </source>
</evidence>
<dbReference type="SUPFAM" id="SSF141571">
    <property type="entry name" value="Pentapeptide repeat-like"/>
    <property type="match status" value="1"/>
</dbReference>
<evidence type="ECO:0000259" key="1">
    <source>
        <dbReference type="PROSITE" id="PS51186"/>
    </source>
</evidence>
<gene>
    <name evidence="2" type="ORF">FAZ21_05295</name>
</gene>